<dbReference type="Pfam" id="PF12848">
    <property type="entry name" value="ABC_tran_Xtn"/>
    <property type="match status" value="1"/>
</dbReference>
<dbReference type="KEGG" id="rher:EHE19_010165"/>
<dbReference type="OrthoDB" id="9801441at2"/>
<dbReference type="InterPro" id="IPR017871">
    <property type="entry name" value="ABC_transporter-like_CS"/>
</dbReference>
<evidence type="ECO:0000256" key="4">
    <source>
        <dbReference type="SAM" id="MobiDB-lite"/>
    </source>
</evidence>
<name>A0A4U7JIM2_9FIRM</name>
<dbReference type="PROSITE" id="PS50893">
    <property type="entry name" value="ABC_TRANSPORTER_2"/>
    <property type="match status" value="2"/>
</dbReference>
<keyword evidence="3" id="KW-0067">ATP-binding</keyword>
<dbReference type="InterPro" id="IPR027417">
    <property type="entry name" value="P-loop_NTPase"/>
</dbReference>
<dbReference type="AlphaFoldDB" id="A0A4U7JIM2"/>
<keyword evidence="2" id="KW-0547">Nucleotide-binding</keyword>
<dbReference type="SUPFAM" id="SSF52540">
    <property type="entry name" value="P-loop containing nucleoside triphosphate hydrolases"/>
    <property type="match status" value="2"/>
</dbReference>
<evidence type="ECO:0000313" key="7">
    <source>
        <dbReference type="Proteomes" id="UP000306409"/>
    </source>
</evidence>
<accession>A0A4U7JIM2</accession>
<sequence>MLIIDAINVKKNFLDREILSFDKLQIRSGDKIGVVGNNGAGKTTLLNILAGELIPDEGIIRRYCDIAYIKQISNEMIEADYELLSQFNVKNKLHKPVVSGGEKTRLKIAGAFSKNSVVIFADEPTANLDYKGIELLKKKLLKTETLLLISHDRELLDSLCNKIIEVENGKLSFFEGSYSVYKQQKQKILERERFEYENYIAEKKHLEEAIINRKAHARTIKKTPSRMGNSEARLHKRSSNEKQEKIHDAAKIMESRLNKLEIKEKPKEQPNIKLDFSLTNPPQNKLIISANNFSFSYGQVRIFNNIKFDVYNGKKHAIIGDNGTGKTTLLNEIYKFYQKGNLNASDKDLNLKSINIVPKARIAYFCQDLDNLNLQKSILDNVMSESVQNETTVRTILARLLFIGDSVYKKVGILSGGERVKVSFAKLFVSNSNVLLLDEPTNYLDIPSIEALQSILSEYEGTVLFVSHDRTFVDSIAERLLVIKNGQVLEHEGNLTDYQNKNKSLKENTQTQKLLLEMRITELISKLKDSNNDQKLEAEYQELVSKLKQF</sequence>
<dbReference type="Gene3D" id="3.40.50.300">
    <property type="entry name" value="P-loop containing nucleotide triphosphate hydrolases"/>
    <property type="match status" value="3"/>
</dbReference>
<dbReference type="CDD" id="cd03221">
    <property type="entry name" value="ABCF_EF-3"/>
    <property type="match status" value="2"/>
</dbReference>
<dbReference type="InterPro" id="IPR003439">
    <property type="entry name" value="ABC_transporter-like_ATP-bd"/>
</dbReference>
<dbReference type="EMBL" id="CP061336">
    <property type="protein sequence ID" value="QNU65308.1"/>
    <property type="molecule type" value="Genomic_DNA"/>
</dbReference>
<dbReference type="PROSITE" id="PS00211">
    <property type="entry name" value="ABC_TRANSPORTER_1"/>
    <property type="match status" value="2"/>
</dbReference>
<dbReference type="InterPro" id="IPR032781">
    <property type="entry name" value="ABC_tran_Xtn"/>
</dbReference>
<keyword evidence="1" id="KW-0677">Repeat</keyword>
<feature type="domain" description="ABC transporter" evidence="5">
    <location>
        <begin position="288"/>
        <end position="510"/>
    </location>
</feature>
<proteinExistence type="predicted"/>
<organism evidence="6 7">
    <name type="scientific">Ruminiclostridium herbifermentans</name>
    <dbReference type="NCBI Taxonomy" id="2488810"/>
    <lineage>
        <taxon>Bacteria</taxon>
        <taxon>Bacillati</taxon>
        <taxon>Bacillota</taxon>
        <taxon>Clostridia</taxon>
        <taxon>Eubacteriales</taxon>
        <taxon>Oscillospiraceae</taxon>
        <taxon>Ruminiclostridium</taxon>
    </lineage>
</organism>
<feature type="region of interest" description="Disordered" evidence="4">
    <location>
        <begin position="223"/>
        <end position="245"/>
    </location>
</feature>
<protein>
    <submittedName>
        <fullName evidence="6">ABC-F type ribosomal protection protein</fullName>
    </submittedName>
</protein>
<reference evidence="6 7" key="1">
    <citation type="submission" date="2020-09" db="EMBL/GenBank/DDBJ databases">
        <title>Characterization and genome sequencing of Ruminiclostridium sp. nov. MA18.</title>
        <authorList>
            <person name="Rettenmaier R."/>
            <person name="Kowollik M.-L."/>
            <person name="Liebl W."/>
            <person name="Zverlov V."/>
        </authorList>
    </citation>
    <scope>NUCLEOTIDE SEQUENCE [LARGE SCALE GENOMIC DNA]</scope>
    <source>
        <strain evidence="6 7">MA18</strain>
    </source>
</reference>
<evidence type="ECO:0000256" key="1">
    <source>
        <dbReference type="ARBA" id="ARBA00022737"/>
    </source>
</evidence>
<dbReference type="InterPro" id="IPR003593">
    <property type="entry name" value="AAA+_ATPase"/>
</dbReference>
<gene>
    <name evidence="6" type="primary">abc-f</name>
    <name evidence="6" type="ORF">EHE19_010165</name>
</gene>
<feature type="domain" description="ABC transporter" evidence="5">
    <location>
        <begin position="4"/>
        <end position="193"/>
    </location>
</feature>
<dbReference type="RefSeq" id="WP_137696041.1">
    <property type="nucleotide sequence ID" value="NZ_CP061336.1"/>
</dbReference>
<dbReference type="GO" id="GO:0016887">
    <property type="term" value="F:ATP hydrolysis activity"/>
    <property type="evidence" value="ECO:0007669"/>
    <property type="project" value="InterPro"/>
</dbReference>
<evidence type="ECO:0000313" key="6">
    <source>
        <dbReference type="EMBL" id="QNU65308.1"/>
    </source>
</evidence>
<dbReference type="Proteomes" id="UP000306409">
    <property type="component" value="Chromosome"/>
</dbReference>
<evidence type="ECO:0000256" key="2">
    <source>
        <dbReference type="ARBA" id="ARBA00022741"/>
    </source>
</evidence>
<dbReference type="GO" id="GO:0005524">
    <property type="term" value="F:ATP binding"/>
    <property type="evidence" value="ECO:0007669"/>
    <property type="project" value="UniProtKB-KW"/>
</dbReference>
<dbReference type="PANTHER" id="PTHR19211:SF100">
    <property type="entry name" value="RIBOSOME PROTECTION PROTEIN VMLR"/>
    <property type="match status" value="1"/>
</dbReference>
<keyword evidence="7" id="KW-1185">Reference proteome</keyword>
<dbReference type="PANTHER" id="PTHR19211">
    <property type="entry name" value="ATP-BINDING TRANSPORT PROTEIN-RELATED"/>
    <property type="match status" value="1"/>
</dbReference>
<dbReference type="SMART" id="SM00382">
    <property type="entry name" value="AAA"/>
    <property type="match status" value="2"/>
</dbReference>
<evidence type="ECO:0000256" key="3">
    <source>
        <dbReference type="ARBA" id="ARBA00022840"/>
    </source>
</evidence>
<dbReference type="NCBIfam" id="NF000355">
    <property type="entry name" value="ribo_prot_ABC_F"/>
    <property type="match status" value="1"/>
</dbReference>
<dbReference type="Pfam" id="PF00005">
    <property type="entry name" value="ABC_tran"/>
    <property type="match status" value="2"/>
</dbReference>
<dbReference type="InterPro" id="IPR050611">
    <property type="entry name" value="ABCF"/>
</dbReference>
<evidence type="ECO:0000259" key="5">
    <source>
        <dbReference type="PROSITE" id="PS50893"/>
    </source>
</evidence>